<reference evidence="2 3" key="1">
    <citation type="submission" date="2020-08" db="EMBL/GenBank/DDBJ databases">
        <title>Streptomycin resistant and MDR strain, P. mexicana.</title>
        <authorList>
            <person name="Ganesh-kumar S."/>
            <person name="Zhe T."/>
            <person name="Yu Z."/>
            <person name="Min Y."/>
        </authorList>
    </citation>
    <scope>NUCLEOTIDE SEQUENCE [LARGE SCALE GENOMIC DNA]</scope>
    <source>
        <strain evidence="2 3">GTZY</strain>
    </source>
</reference>
<evidence type="ECO:0000313" key="2">
    <source>
        <dbReference type="EMBL" id="QND81160.1"/>
    </source>
</evidence>
<dbReference type="NCBIfam" id="NF041748">
    <property type="entry name" value="Drt3b"/>
    <property type="match status" value="1"/>
</dbReference>
<evidence type="ECO:0000259" key="1">
    <source>
        <dbReference type="PROSITE" id="PS50878"/>
    </source>
</evidence>
<dbReference type="Pfam" id="PF00078">
    <property type="entry name" value="RVT_1"/>
    <property type="match status" value="1"/>
</dbReference>
<keyword evidence="2" id="KW-0695">RNA-directed DNA polymerase</keyword>
<name>A0ABX6RD17_PSEMX</name>
<gene>
    <name evidence="2" type="ORF">H4W19_05130</name>
</gene>
<dbReference type="InterPro" id="IPR000477">
    <property type="entry name" value="RT_dom"/>
</dbReference>
<organism evidence="2 3">
    <name type="scientific">Pseudoxanthomonas mexicana</name>
    <dbReference type="NCBI Taxonomy" id="128785"/>
    <lineage>
        <taxon>Bacteria</taxon>
        <taxon>Pseudomonadati</taxon>
        <taxon>Pseudomonadota</taxon>
        <taxon>Gammaproteobacteria</taxon>
        <taxon>Lysobacterales</taxon>
        <taxon>Lysobacteraceae</taxon>
        <taxon>Pseudoxanthomonas</taxon>
    </lineage>
</organism>
<evidence type="ECO:0000313" key="3">
    <source>
        <dbReference type="Proteomes" id="UP000515506"/>
    </source>
</evidence>
<sequence>MKRKPIAIKKKDAARVLLTELLPYELPVFFSNHRLYEFVSQPPSNIPSLLKGLLGWSSSPKFTIPFNFKIERGDGRKRTLSIMHPASQLKFIEFYATWDHYVINQCSKSDYSLRRPVQVGSVYFESSLEEEEPALGDEAGDLAPSSSKEQRTHASSYFYYASYNQIWKFYDSTEFRRLEQNYRRLLRLDVSKCFQSIYTHSISWAVRDKAFAKKNKDAESFDKSFDLLMQGSNWNETNGILVGPEVSRLFAEVILQQVDDDIATRLAEAGVDQSQLRIRRYVDDYLVFFNSEEVASAARSAIEVSLEKYKLSINDAKTETLESPLISDLSIARDVVRDLLRERISSQFNWAEPKPGEVPAPVRPPNERSADHLIRALKAAIKTNKASYSTISPYALGLISRVLYRANKGLTKDAVATQNPHHLYQKLSYVLETAFFLYRMDVRVNTTYRIASILLTIADMADKFGSTGKILRQEIVDHGVSVLKQAHRASIGECEISSLLACLFYIGGPTSVAERDVIEALRLGDASEASYFKVVTALFCAQGKPGYDALRNAACDAAERIFEHRKVDIHLDAEATLLFFDVVSCPFARDGTKEVALNVFTKSIGYKAMAVSEVNFFKKFAASHLSFCDWRSTEELPALLKRKELKPAYD</sequence>
<dbReference type="CDD" id="cd01646">
    <property type="entry name" value="RT_Bac_retron_I"/>
    <property type="match status" value="1"/>
</dbReference>
<keyword evidence="2" id="KW-0808">Transferase</keyword>
<proteinExistence type="predicted"/>
<dbReference type="PROSITE" id="PS50878">
    <property type="entry name" value="RT_POL"/>
    <property type="match status" value="1"/>
</dbReference>
<feature type="domain" description="Reverse transcriptase" evidence="1">
    <location>
        <begin position="1"/>
        <end position="333"/>
    </location>
</feature>
<keyword evidence="2" id="KW-0548">Nucleotidyltransferase</keyword>
<keyword evidence="3" id="KW-1185">Reference proteome</keyword>
<dbReference type="GO" id="GO:0003964">
    <property type="term" value="F:RNA-directed DNA polymerase activity"/>
    <property type="evidence" value="ECO:0007669"/>
    <property type="project" value="UniProtKB-KW"/>
</dbReference>
<dbReference type="RefSeq" id="WP_185896291.1">
    <property type="nucleotide sequence ID" value="NZ_CP060028.1"/>
</dbReference>
<protein>
    <submittedName>
        <fullName evidence="2">RNA-directed DNA polymerase</fullName>
    </submittedName>
</protein>
<accession>A0ABX6RD17</accession>
<dbReference type="Proteomes" id="UP000515506">
    <property type="component" value="Chromosome"/>
</dbReference>
<dbReference type="EMBL" id="CP060028">
    <property type="protein sequence ID" value="QND81160.1"/>
    <property type="molecule type" value="Genomic_DNA"/>
</dbReference>